<dbReference type="Proteomes" id="UP000011518">
    <property type="component" value="Unassembled WGS sequence"/>
</dbReference>
<name>L9L2N6_TUPCH</name>
<organism evidence="1 2">
    <name type="scientific">Tupaia chinensis</name>
    <name type="common">Chinese tree shrew</name>
    <name type="synonym">Tupaia belangeri chinensis</name>
    <dbReference type="NCBI Taxonomy" id="246437"/>
    <lineage>
        <taxon>Eukaryota</taxon>
        <taxon>Metazoa</taxon>
        <taxon>Chordata</taxon>
        <taxon>Craniata</taxon>
        <taxon>Vertebrata</taxon>
        <taxon>Euteleostomi</taxon>
        <taxon>Mammalia</taxon>
        <taxon>Eutheria</taxon>
        <taxon>Euarchontoglires</taxon>
        <taxon>Scandentia</taxon>
        <taxon>Tupaiidae</taxon>
        <taxon>Tupaia</taxon>
    </lineage>
</organism>
<proteinExistence type="predicted"/>
<dbReference type="InParanoid" id="L9L2N6"/>
<gene>
    <name evidence="1" type="ORF">TREES_T100018440</name>
</gene>
<keyword evidence="2" id="KW-1185">Reference proteome</keyword>
<accession>L9L2N6</accession>
<reference evidence="2" key="1">
    <citation type="submission" date="2012-07" db="EMBL/GenBank/DDBJ databases">
        <title>Genome of the Chinese tree shrew, a rising model animal genetically related to primates.</title>
        <authorList>
            <person name="Zhang G."/>
            <person name="Fan Y."/>
            <person name="Yao Y."/>
            <person name="Huang Z."/>
        </authorList>
    </citation>
    <scope>NUCLEOTIDE SEQUENCE [LARGE SCALE GENOMIC DNA]</scope>
</reference>
<dbReference type="AlphaFoldDB" id="L9L2N6"/>
<sequence>MSPRIPFVTVLGPPGQWLDSEELRAATLTPCGNFWITGMLLFQTVSGSAPRLQPPYAGALNPEKLEAEALTAAKEASAGPPRGAVGACSADTDGEEDIGITVQHLQRGPAVHLGEAGVPIQWPTRLLMELSRAALAFGQAFSTEQETQGEAILTESCKWPMYSCRYELIAYRTPGAEDPVRGSPAPSTRVLRRACLLSAL</sequence>
<dbReference type="EMBL" id="KB320604">
    <property type="protein sequence ID" value="ELW67652.1"/>
    <property type="molecule type" value="Genomic_DNA"/>
</dbReference>
<reference evidence="2" key="2">
    <citation type="journal article" date="2013" name="Nat. Commun.">
        <title>Genome of the Chinese tree shrew.</title>
        <authorList>
            <person name="Fan Y."/>
            <person name="Huang Z.Y."/>
            <person name="Cao C.C."/>
            <person name="Chen C.S."/>
            <person name="Chen Y.X."/>
            <person name="Fan D.D."/>
            <person name="He J."/>
            <person name="Hou H.L."/>
            <person name="Hu L."/>
            <person name="Hu X.T."/>
            <person name="Jiang X.T."/>
            <person name="Lai R."/>
            <person name="Lang Y.S."/>
            <person name="Liang B."/>
            <person name="Liao S.G."/>
            <person name="Mu D."/>
            <person name="Ma Y.Y."/>
            <person name="Niu Y.Y."/>
            <person name="Sun X.Q."/>
            <person name="Xia J.Q."/>
            <person name="Xiao J."/>
            <person name="Xiong Z.Q."/>
            <person name="Xu L."/>
            <person name="Yang L."/>
            <person name="Zhang Y."/>
            <person name="Zhao W."/>
            <person name="Zhao X.D."/>
            <person name="Zheng Y.T."/>
            <person name="Zhou J.M."/>
            <person name="Zhu Y.B."/>
            <person name="Zhang G.J."/>
            <person name="Wang J."/>
            <person name="Yao Y.G."/>
        </authorList>
    </citation>
    <scope>NUCLEOTIDE SEQUENCE [LARGE SCALE GENOMIC DNA]</scope>
</reference>
<protein>
    <submittedName>
        <fullName evidence="1">Uncharacterized protein</fullName>
    </submittedName>
</protein>
<evidence type="ECO:0000313" key="2">
    <source>
        <dbReference type="Proteomes" id="UP000011518"/>
    </source>
</evidence>
<evidence type="ECO:0000313" key="1">
    <source>
        <dbReference type="EMBL" id="ELW67652.1"/>
    </source>
</evidence>